<dbReference type="PANTHER" id="PTHR48022:SF83">
    <property type="entry name" value="MAJOR FACILITATOR SUPERFAMILY (MFS) PROFILE DOMAIN-CONTAINING PROTEIN"/>
    <property type="match status" value="1"/>
</dbReference>
<dbReference type="PROSITE" id="PS00217">
    <property type="entry name" value="SUGAR_TRANSPORT_2"/>
    <property type="match status" value="1"/>
</dbReference>
<evidence type="ECO:0000256" key="2">
    <source>
        <dbReference type="ARBA" id="ARBA00010992"/>
    </source>
</evidence>
<feature type="transmembrane region" description="Helical" evidence="8">
    <location>
        <begin position="120"/>
        <end position="140"/>
    </location>
</feature>
<dbReference type="GeneID" id="27350985"/>
<organism evidence="10 11">
    <name type="scientific">Cladophialophora immunda</name>
    <dbReference type="NCBI Taxonomy" id="569365"/>
    <lineage>
        <taxon>Eukaryota</taxon>
        <taxon>Fungi</taxon>
        <taxon>Dikarya</taxon>
        <taxon>Ascomycota</taxon>
        <taxon>Pezizomycotina</taxon>
        <taxon>Eurotiomycetes</taxon>
        <taxon>Chaetothyriomycetidae</taxon>
        <taxon>Chaetothyriales</taxon>
        <taxon>Herpotrichiellaceae</taxon>
        <taxon>Cladophialophora</taxon>
    </lineage>
</organism>
<evidence type="ECO:0000313" key="10">
    <source>
        <dbReference type="EMBL" id="KIW23604.1"/>
    </source>
</evidence>
<feature type="transmembrane region" description="Helical" evidence="8">
    <location>
        <begin position="423"/>
        <end position="449"/>
    </location>
</feature>
<dbReference type="Proteomes" id="UP000054466">
    <property type="component" value="Unassembled WGS sequence"/>
</dbReference>
<feature type="transmembrane region" description="Helical" evidence="8">
    <location>
        <begin position="394"/>
        <end position="417"/>
    </location>
</feature>
<dbReference type="RefSeq" id="XP_016243820.1">
    <property type="nucleotide sequence ID" value="XM_016399258.1"/>
</dbReference>
<evidence type="ECO:0000313" key="11">
    <source>
        <dbReference type="Proteomes" id="UP000054466"/>
    </source>
</evidence>
<dbReference type="InterPro" id="IPR050360">
    <property type="entry name" value="MFS_Sugar_Transporters"/>
</dbReference>
<gene>
    <name evidence="10" type="ORF">PV07_11791</name>
</gene>
<dbReference type="EMBL" id="KN847046">
    <property type="protein sequence ID" value="KIW23604.1"/>
    <property type="molecule type" value="Genomic_DNA"/>
</dbReference>
<feature type="domain" description="Major facilitator superfamily (MFS) profile" evidence="9">
    <location>
        <begin position="74"/>
        <end position="518"/>
    </location>
</feature>
<dbReference type="Pfam" id="PF00083">
    <property type="entry name" value="Sugar_tr"/>
    <property type="match status" value="1"/>
</dbReference>
<dbReference type="OrthoDB" id="6612291at2759"/>
<keyword evidence="3 7" id="KW-0813">Transport</keyword>
<dbReference type="InterPro" id="IPR020846">
    <property type="entry name" value="MFS_dom"/>
</dbReference>
<dbReference type="SUPFAM" id="SSF103473">
    <property type="entry name" value="MFS general substrate transporter"/>
    <property type="match status" value="1"/>
</dbReference>
<sequence>MAASTQTQDKDGTTFIEHSASLEPGLTVEKTLTDAEVTGKLDSLSTSMANQGTHTEHELTYLEALKIYRKGAFWSIFFSLSIIMRAYDIEITGNFFALPSFQSHFGHEVPGHGYQIPANWQVAMSMGSLVGQIIGAYIVAWPMERIGRRKTLAIYLLLTSALVFMQVFAPNIEVLTTSMYLSGIIWGGYCVLAPTYASECLPMKLRGFLTGYINLCYVMGQFIQTGITRGFINRADKWAYKIPYCIQWAWPIIILPGLIWAPESPWWLVRQHKMEEAERSLKRLSGEHEKVQVTNTLAMMVKTDLYEREVEVGTTYMDCWKGPNRRRMEICIMLFVIQNFSGNPVGFATYLFEQVGLSAKHSFDMGLGLNGLGFLGTLASAFPLIYFGRRFCYMAGLAYVIVILFVVAFMCLASDYASNPSYSWAQAALLCTLQFVWQMTLGPLTYVVVCETPSTKLRSKTIALATVIDAATGLVTTVIGPYLLNPGAANAGAKIEFLYGGISIISLTWCFFRLPETKNRTFEELDILFEKRVPARQFKGYVIDRSDEQ</sequence>
<feature type="transmembrane region" description="Helical" evidence="8">
    <location>
        <begin position="152"/>
        <end position="172"/>
    </location>
</feature>
<dbReference type="HOGENOM" id="CLU_001265_11_5_1"/>
<feature type="transmembrane region" description="Helical" evidence="8">
    <location>
        <begin position="71"/>
        <end position="87"/>
    </location>
</feature>
<keyword evidence="5 8" id="KW-1133">Transmembrane helix</keyword>
<evidence type="ECO:0000256" key="1">
    <source>
        <dbReference type="ARBA" id="ARBA00004141"/>
    </source>
</evidence>
<dbReference type="Gene3D" id="1.20.1250.20">
    <property type="entry name" value="MFS general substrate transporter like domains"/>
    <property type="match status" value="1"/>
</dbReference>
<evidence type="ECO:0000259" key="9">
    <source>
        <dbReference type="PROSITE" id="PS50850"/>
    </source>
</evidence>
<feature type="transmembrane region" description="Helical" evidence="8">
    <location>
        <begin position="495"/>
        <end position="512"/>
    </location>
</feature>
<dbReference type="FunFam" id="1.20.1250.20:FF:000078">
    <property type="entry name" value="MFS maltose transporter, putative"/>
    <property type="match status" value="1"/>
</dbReference>
<keyword evidence="11" id="KW-1185">Reference proteome</keyword>
<evidence type="ECO:0000256" key="7">
    <source>
        <dbReference type="RuleBase" id="RU003346"/>
    </source>
</evidence>
<dbReference type="NCBIfam" id="TIGR00879">
    <property type="entry name" value="SP"/>
    <property type="match status" value="1"/>
</dbReference>
<dbReference type="VEuPathDB" id="FungiDB:PV07_11791"/>
<keyword evidence="6 8" id="KW-0472">Membrane</keyword>
<evidence type="ECO:0000256" key="4">
    <source>
        <dbReference type="ARBA" id="ARBA00022692"/>
    </source>
</evidence>
<protein>
    <recommendedName>
        <fullName evidence="9">Major facilitator superfamily (MFS) profile domain-containing protein</fullName>
    </recommendedName>
</protein>
<name>A0A0D2CJ79_9EURO</name>
<dbReference type="GO" id="GO:0005351">
    <property type="term" value="F:carbohydrate:proton symporter activity"/>
    <property type="evidence" value="ECO:0007669"/>
    <property type="project" value="TreeGrafter"/>
</dbReference>
<dbReference type="InterPro" id="IPR003663">
    <property type="entry name" value="Sugar/inositol_transpt"/>
</dbReference>
<dbReference type="PROSITE" id="PS50850">
    <property type="entry name" value="MFS"/>
    <property type="match status" value="1"/>
</dbReference>
<dbReference type="InterPro" id="IPR036259">
    <property type="entry name" value="MFS_trans_sf"/>
</dbReference>
<feature type="transmembrane region" description="Helical" evidence="8">
    <location>
        <begin position="178"/>
        <end position="197"/>
    </location>
</feature>
<feature type="transmembrane region" description="Helical" evidence="8">
    <location>
        <begin position="209"/>
        <end position="228"/>
    </location>
</feature>
<evidence type="ECO:0000256" key="5">
    <source>
        <dbReference type="ARBA" id="ARBA00022989"/>
    </source>
</evidence>
<feature type="transmembrane region" description="Helical" evidence="8">
    <location>
        <begin position="461"/>
        <end position="483"/>
    </location>
</feature>
<accession>A0A0D2CJ79</accession>
<dbReference type="InterPro" id="IPR005829">
    <property type="entry name" value="Sugar_transporter_CS"/>
</dbReference>
<comment type="subcellular location">
    <subcellularLocation>
        <location evidence="1">Membrane</location>
        <topology evidence="1">Multi-pass membrane protein</topology>
    </subcellularLocation>
</comment>
<feature type="transmembrane region" description="Helical" evidence="8">
    <location>
        <begin position="367"/>
        <end position="387"/>
    </location>
</feature>
<dbReference type="PANTHER" id="PTHR48022">
    <property type="entry name" value="PLASTIDIC GLUCOSE TRANSPORTER 4"/>
    <property type="match status" value="1"/>
</dbReference>
<dbReference type="AlphaFoldDB" id="A0A0D2CJ79"/>
<dbReference type="InterPro" id="IPR005828">
    <property type="entry name" value="MFS_sugar_transport-like"/>
</dbReference>
<comment type="similarity">
    <text evidence="2 7">Belongs to the major facilitator superfamily. Sugar transporter (TC 2.A.1.1) family.</text>
</comment>
<proteinExistence type="inferred from homology"/>
<feature type="transmembrane region" description="Helical" evidence="8">
    <location>
        <begin position="248"/>
        <end position="269"/>
    </location>
</feature>
<evidence type="ECO:0000256" key="6">
    <source>
        <dbReference type="ARBA" id="ARBA00023136"/>
    </source>
</evidence>
<evidence type="ECO:0000256" key="8">
    <source>
        <dbReference type="SAM" id="Phobius"/>
    </source>
</evidence>
<reference evidence="10 11" key="1">
    <citation type="submission" date="2015-01" db="EMBL/GenBank/DDBJ databases">
        <title>The Genome Sequence of Cladophialophora immunda CBS83496.</title>
        <authorList>
            <consortium name="The Broad Institute Genomics Platform"/>
            <person name="Cuomo C."/>
            <person name="de Hoog S."/>
            <person name="Gorbushina A."/>
            <person name="Stielow B."/>
            <person name="Teixiera M."/>
            <person name="Abouelleil A."/>
            <person name="Chapman S.B."/>
            <person name="Priest M."/>
            <person name="Young S.K."/>
            <person name="Wortman J."/>
            <person name="Nusbaum C."/>
            <person name="Birren B."/>
        </authorList>
    </citation>
    <scope>NUCLEOTIDE SEQUENCE [LARGE SCALE GENOMIC DNA]</scope>
    <source>
        <strain evidence="10 11">CBS 83496</strain>
    </source>
</reference>
<dbReference type="GO" id="GO:0016020">
    <property type="term" value="C:membrane"/>
    <property type="evidence" value="ECO:0007669"/>
    <property type="project" value="UniProtKB-SubCell"/>
</dbReference>
<keyword evidence="4 8" id="KW-0812">Transmembrane</keyword>
<evidence type="ECO:0000256" key="3">
    <source>
        <dbReference type="ARBA" id="ARBA00022448"/>
    </source>
</evidence>
<feature type="transmembrane region" description="Helical" evidence="8">
    <location>
        <begin position="330"/>
        <end position="352"/>
    </location>
</feature>